<name>A0A3B0UWX8_9ZZZZ</name>
<feature type="transmembrane region" description="Helical" evidence="6">
    <location>
        <begin position="85"/>
        <end position="107"/>
    </location>
</feature>
<dbReference type="SUPFAM" id="SSF161111">
    <property type="entry name" value="Cation efflux protein transmembrane domain-like"/>
    <property type="match status" value="1"/>
</dbReference>
<dbReference type="InterPro" id="IPR050291">
    <property type="entry name" value="CDF_Transporter"/>
</dbReference>
<evidence type="ECO:0000259" key="8">
    <source>
        <dbReference type="Pfam" id="PF16916"/>
    </source>
</evidence>
<feature type="transmembrane region" description="Helical" evidence="6">
    <location>
        <begin position="153"/>
        <end position="174"/>
    </location>
</feature>
<keyword evidence="4 6" id="KW-1133">Transmembrane helix</keyword>
<dbReference type="SUPFAM" id="SSF160240">
    <property type="entry name" value="Cation efflux protein cytoplasmic domain-like"/>
    <property type="match status" value="1"/>
</dbReference>
<feature type="transmembrane region" description="Helical" evidence="6">
    <location>
        <begin position="12"/>
        <end position="33"/>
    </location>
</feature>
<reference evidence="9" key="1">
    <citation type="submission" date="2018-06" db="EMBL/GenBank/DDBJ databases">
        <authorList>
            <person name="Zhirakovskaya E."/>
        </authorList>
    </citation>
    <scope>NUCLEOTIDE SEQUENCE</scope>
</reference>
<dbReference type="Pfam" id="PF01545">
    <property type="entry name" value="Cation_efflux"/>
    <property type="match status" value="1"/>
</dbReference>
<dbReference type="GO" id="GO:0005886">
    <property type="term" value="C:plasma membrane"/>
    <property type="evidence" value="ECO:0007669"/>
    <property type="project" value="TreeGrafter"/>
</dbReference>
<dbReference type="InterPro" id="IPR002524">
    <property type="entry name" value="Cation_efflux"/>
</dbReference>
<keyword evidence="2" id="KW-0813">Transport</keyword>
<keyword evidence="3 6" id="KW-0812">Transmembrane</keyword>
<dbReference type="EMBL" id="UOET01000443">
    <property type="protein sequence ID" value="VAW29897.1"/>
    <property type="molecule type" value="Genomic_DNA"/>
</dbReference>
<evidence type="ECO:0000313" key="9">
    <source>
        <dbReference type="EMBL" id="VAW29897.1"/>
    </source>
</evidence>
<evidence type="ECO:0000256" key="1">
    <source>
        <dbReference type="ARBA" id="ARBA00004141"/>
    </source>
</evidence>
<dbReference type="InterPro" id="IPR036837">
    <property type="entry name" value="Cation_efflux_CTD_sf"/>
</dbReference>
<organism evidence="9">
    <name type="scientific">hydrothermal vent metagenome</name>
    <dbReference type="NCBI Taxonomy" id="652676"/>
    <lineage>
        <taxon>unclassified sequences</taxon>
        <taxon>metagenomes</taxon>
        <taxon>ecological metagenomes</taxon>
    </lineage>
</organism>
<feature type="transmembrane region" description="Helical" evidence="6">
    <location>
        <begin position="45"/>
        <end position="64"/>
    </location>
</feature>
<evidence type="ECO:0000256" key="6">
    <source>
        <dbReference type="SAM" id="Phobius"/>
    </source>
</evidence>
<dbReference type="GO" id="GO:0015341">
    <property type="term" value="F:zinc efflux antiporter activity"/>
    <property type="evidence" value="ECO:0007669"/>
    <property type="project" value="TreeGrafter"/>
</dbReference>
<dbReference type="GO" id="GO:0015086">
    <property type="term" value="F:cadmium ion transmembrane transporter activity"/>
    <property type="evidence" value="ECO:0007669"/>
    <property type="project" value="TreeGrafter"/>
</dbReference>
<feature type="domain" description="Cation efflux protein transmembrane" evidence="7">
    <location>
        <begin position="14"/>
        <end position="205"/>
    </location>
</feature>
<evidence type="ECO:0000256" key="3">
    <source>
        <dbReference type="ARBA" id="ARBA00022692"/>
    </source>
</evidence>
<feature type="domain" description="Cation efflux protein cytoplasmic" evidence="8">
    <location>
        <begin position="215"/>
        <end position="286"/>
    </location>
</feature>
<dbReference type="PANTHER" id="PTHR43840:SF15">
    <property type="entry name" value="MITOCHONDRIAL METAL TRANSPORTER 1-RELATED"/>
    <property type="match status" value="1"/>
</dbReference>
<dbReference type="InterPro" id="IPR058533">
    <property type="entry name" value="Cation_efflux_TM"/>
</dbReference>
<gene>
    <name evidence="9" type="ORF">MNBD_BACTEROID07-1557</name>
</gene>
<dbReference type="Pfam" id="PF16916">
    <property type="entry name" value="ZT_dimer"/>
    <property type="match status" value="1"/>
</dbReference>
<evidence type="ECO:0000256" key="5">
    <source>
        <dbReference type="ARBA" id="ARBA00023136"/>
    </source>
</evidence>
<sequence length="384" mass="43134">MLWFNKKREREAWLLASILLNLVFSAAKLTWGFWVGSTIITADGIHSISDVIGAFLLFLALRFAGHKSGRFPFGMNKLEDMAATLGGFAILLAGYGIIRTVFFSHGIKTPENIWETLVFMLVLVLLEFMFYFFERKAGRRLKSPGVRADALNWLGDIGASGVVIAGIVGWHFSISYAQEVAVVIIVLMIFYGAYEILRDAFLSLMDASVGNPTLKKARVVIDSFPDVGKTERLFIRRSGSMLFADIVLQVKEKNIDSAHLLIDKIERELHRQIPNLAITTIHYEPEKKTFKKLALLLDESKSNIAKTFGKSAWIELKEMNNHGDLLSSKLIRNPVSADQRGKSIKLAAWLIKQEVDQIVFNPDDLEEDIRTLFSALGIQIVVKT</sequence>
<dbReference type="PANTHER" id="PTHR43840">
    <property type="entry name" value="MITOCHONDRIAL METAL TRANSPORTER 1-RELATED"/>
    <property type="match status" value="1"/>
</dbReference>
<feature type="transmembrane region" description="Helical" evidence="6">
    <location>
        <begin position="113"/>
        <end position="133"/>
    </location>
</feature>
<dbReference type="InterPro" id="IPR027470">
    <property type="entry name" value="Cation_efflux_CTD"/>
</dbReference>
<evidence type="ECO:0000256" key="4">
    <source>
        <dbReference type="ARBA" id="ARBA00022989"/>
    </source>
</evidence>
<accession>A0A3B0UWX8</accession>
<evidence type="ECO:0000259" key="7">
    <source>
        <dbReference type="Pfam" id="PF01545"/>
    </source>
</evidence>
<dbReference type="InterPro" id="IPR027469">
    <property type="entry name" value="Cation_efflux_TMD_sf"/>
</dbReference>
<feature type="transmembrane region" description="Helical" evidence="6">
    <location>
        <begin position="180"/>
        <end position="197"/>
    </location>
</feature>
<protein>
    <submittedName>
        <fullName evidence="9">Cobalt-zinc-cadmium resistance protein</fullName>
    </submittedName>
</protein>
<dbReference type="GO" id="GO:0006882">
    <property type="term" value="P:intracellular zinc ion homeostasis"/>
    <property type="evidence" value="ECO:0007669"/>
    <property type="project" value="TreeGrafter"/>
</dbReference>
<proteinExistence type="predicted"/>
<keyword evidence="5 6" id="KW-0472">Membrane</keyword>
<dbReference type="NCBIfam" id="TIGR01297">
    <property type="entry name" value="CDF"/>
    <property type="match status" value="1"/>
</dbReference>
<evidence type="ECO:0000256" key="2">
    <source>
        <dbReference type="ARBA" id="ARBA00022448"/>
    </source>
</evidence>
<dbReference type="AlphaFoldDB" id="A0A3B0UWX8"/>
<dbReference type="Gene3D" id="3.30.70.1350">
    <property type="entry name" value="Cation efflux protein, cytoplasmic domain"/>
    <property type="match status" value="1"/>
</dbReference>
<comment type="subcellular location">
    <subcellularLocation>
        <location evidence="1">Membrane</location>
        <topology evidence="1">Multi-pass membrane protein</topology>
    </subcellularLocation>
</comment>
<dbReference type="Gene3D" id="1.20.1510.10">
    <property type="entry name" value="Cation efflux protein transmembrane domain"/>
    <property type="match status" value="1"/>
</dbReference>
<dbReference type="GO" id="GO:0015093">
    <property type="term" value="F:ferrous iron transmembrane transporter activity"/>
    <property type="evidence" value="ECO:0007669"/>
    <property type="project" value="TreeGrafter"/>
</dbReference>